<evidence type="ECO:0000313" key="2">
    <source>
        <dbReference type="Proteomes" id="UP000000305"/>
    </source>
</evidence>
<reference evidence="1 2" key="1">
    <citation type="journal article" date="2011" name="Science">
        <title>The ecoresponsive genome of Daphnia pulex.</title>
        <authorList>
            <person name="Colbourne J.K."/>
            <person name="Pfrender M.E."/>
            <person name="Gilbert D."/>
            <person name="Thomas W.K."/>
            <person name="Tucker A."/>
            <person name="Oakley T.H."/>
            <person name="Tokishita S."/>
            <person name="Aerts A."/>
            <person name="Arnold G.J."/>
            <person name="Basu M.K."/>
            <person name="Bauer D.J."/>
            <person name="Caceres C.E."/>
            <person name="Carmel L."/>
            <person name="Casola C."/>
            <person name="Choi J.H."/>
            <person name="Detter J.C."/>
            <person name="Dong Q."/>
            <person name="Dusheyko S."/>
            <person name="Eads B.D."/>
            <person name="Frohlich T."/>
            <person name="Geiler-Samerotte K.A."/>
            <person name="Gerlach D."/>
            <person name="Hatcher P."/>
            <person name="Jogdeo S."/>
            <person name="Krijgsveld J."/>
            <person name="Kriventseva E.V."/>
            <person name="Kultz D."/>
            <person name="Laforsch C."/>
            <person name="Lindquist E."/>
            <person name="Lopez J."/>
            <person name="Manak J.R."/>
            <person name="Muller J."/>
            <person name="Pangilinan J."/>
            <person name="Patwardhan R.P."/>
            <person name="Pitluck S."/>
            <person name="Pritham E.J."/>
            <person name="Rechtsteiner A."/>
            <person name="Rho M."/>
            <person name="Rogozin I.B."/>
            <person name="Sakarya O."/>
            <person name="Salamov A."/>
            <person name="Schaack S."/>
            <person name="Shapiro H."/>
            <person name="Shiga Y."/>
            <person name="Skalitzky C."/>
            <person name="Smith Z."/>
            <person name="Souvorov A."/>
            <person name="Sung W."/>
            <person name="Tang Z."/>
            <person name="Tsuchiya D."/>
            <person name="Tu H."/>
            <person name="Vos H."/>
            <person name="Wang M."/>
            <person name="Wolf Y.I."/>
            <person name="Yamagata H."/>
            <person name="Yamada T."/>
            <person name="Ye Y."/>
            <person name="Shaw J.R."/>
            <person name="Andrews J."/>
            <person name="Crease T.J."/>
            <person name="Tang H."/>
            <person name="Lucas S.M."/>
            <person name="Robertson H.M."/>
            <person name="Bork P."/>
            <person name="Koonin E.V."/>
            <person name="Zdobnov E.M."/>
            <person name="Grigoriev I.V."/>
            <person name="Lynch M."/>
            <person name="Boore J.L."/>
        </authorList>
    </citation>
    <scope>NUCLEOTIDE SEQUENCE [LARGE SCALE GENOMIC DNA]</scope>
</reference>
<name>E9I3F4_DAPPU</name>
<dbReference type="HOGENOM" id="CLU_1490503_0_0_1"/>
<evidence type="ECO:0008006" key="3">
    <source>
        <dbReference type="Google" id="ProtNLM"/>
    </source>
</evidence>
<dbReference type="SUPFAM" id="SSF52540">
    <property type="entry name" value="P-loop containing nucleoside triphosphate hydrolases"/>
    <property type="match status" value="1"/>
</dbReference>
<accession>E9I3F4</accession>
<dbReference type="AlphaFoldDB" id="E9I3F4"/>
<organism evidence="1 2">
    <name type="scientific">Daphnia pulex</name>
    <name type="common">Water flea</name>
    <dbReference type="NCBI Taxonomy" id="6669"/>
    <lineage>
        <taxon>Eukaryota</taxon>
        <taxon>Metazoa</taxon>
        <taxon>Ecdysozoa</taxon>
        <taxon>Arthropoda</taxon>
        <taxon>Crustacea</taxon>
        <taxon>Branchiopoda</taxon>
        <taxon>Diplostraca</taxon>
        <taxon>Cladocera</taxon>
        <taxon>Anomopoda</taxon>
        <taxon>Daphniidae</taxon>
        <taxon>Daphnia</taxon>
    </lineage>
</organism>
<keyword evidence="2" id="KW-1185">Reference proteome</keyword>
<proteinExistence type="predicted"/>
<dbReference type="CDD" id="cd01983">
    <property type="entry name" value="SIMIBI"/>
    <property type="match status" value="1"/>
</dbReference>
<dbReference type="InterPro" id="IPR027417">
    <property type="entry name" value="P-loop_NTPase"/>
</dbReference>
<dbReference type="OrthoDB" id="10627478at2759"/>
<evidence type="ECO:0000313" key="1">
    <source>
        <dbReference type="EMBL" id="EFX61475.1"/>
    </source>
</evidence>
<dbReference type="InParanoid" id="E9I3F4"/>
<protein>
    <recommendedName>
        <fullName evidence="3">NadR/Ttd14 AAA domain-containing protein</fullName>
    </recommendedName>
</protein>
<sequence length="181" mass="20799">MTTIINLYGAPGVGKTTNAARIFIHLKELGLNVELLDEAAKIPAWEDRIITDFDQFILFGIQSEKEIRLLDKVDYIVTDSPVGLNGFYTMKYHSPELSTCVNHMTQTYYSMLETKGHVIHNLLLNRTKLYNASGRFQTEEESNEIAKELPFYLDYILKHDYYTAPGNEAGVLRFLEEIDLR</sequence>
<dbReference type="KEGG" id="dpx:DAPPUDRAFT_121761"/>
<dbReference type="Proteomes" id="UP000000305">
    <property type="component" value="Unassembled WGS sequence"/>
</dbReference>
<dbReference type="EMBL" id="GL734531">
    <property type="protein sequence ID" value="EFX61475.1"/>
    <property type="molecule type" value="Genomic_DNA"/>
</dbReference>
<gene>
    <name evidence="1" type="ORF">DAPPUDRAFT_121761</name>
</gene>